<evidence type="ECO:0000256" key="10">
    <source>
        <dbReference type="ARBA" id="ARBA00022840"/>
    </source>
</evidence>
<dbReference type="GO" id="GO:0009435">
    <property type="term" value="P:NAD+ biosynthetic process"/>
    <property type="evidence" value="ECO:0007669"/>
    <property type="project" value="UniProtKB-UniPathway"/>
</dbReference>
<comment type="pathway">
    <text evidence="3">Cofactor biosynthesis; NAD(+) biosynthesis; deamido-NAD(+) from nicotinate D-ribonucleotide: step 1/1.</text>
</comment>
<dbReference type="GO" id="GO:0000309">
    <property type="term" value="F:nicotinamide-nucleotide adenylyltransferase activity"/>
    <property type="evidence" value="ECO:0007669"/>
    <property type="project" value="UniProtKB-EC"/>
</dbReference>
<sequence length="374" mass="41768">MLTCSSSRRFSPYLSPTTALRSRRTLSGRINPSTLHFPRPALPASPSSTASVFRTTPHCFTLPTSQYSTITHLPVLRARNSALKTSIGYCPQRTTRLQAITGDADTMDEYRFPDNRLKKKMDDPSKTPLLLVACGSFSPITFLHLRMFVMAADYVKHNTEYEMIGGYLSPVSDAYKKQGLAPAEHRVAMCQLAIDKASNWLMVDTWEAEKKEYQPTAKVLDHFDHEINTLRKGIDTGDGSRKRVSIALLAGADLIQTMSTPNVWSDKDLDHILGRYGTFIIERSGTDIDEALASLQNYRDNIHVIQQLIQNDVSSTKIRLFLRRGMSVQYLIPAPVVEYIEQNHLYGDEGRASSTTSIAQETDKGKAKESSSAS</sequence>
<comment type="catalytic activity">
    <reaction evidence="13 15">
        <text>nicotinate beta-D-ribonucleotide + ATP + H(+) = deamido-NAD(+) + diphosphate</text>
        <dbReference type="Rhea" id="RHEA:22860"/>
        <dbReference type="ChEBI" id="CHEBI:15378"/>
        <dbReference type="ChEBI" id="CHEBI:30616"/>
        <dbReference type="ChEBI" id="CHEBI:33019"/>
        <dbReference type="ChEBI" id="CHEBI:57502"/>
        <dbReference type="ChEBI" id="CHEBI:58437"/>
        <dbReference type="EC" id="2.7.7.18"/>
    </reaction>
</comment>
<evidence type="ECO:0000256" key="2">
    <source>
        <dbReference type="ARBA" id="ARBA00004658"/>
    </source>
</evidence>
<keyword evidence="19" id="KW-1185">Reference proteome</keyword>
<dbReference type="PANTHER" id="PTHR12039:SF0">
    <property type="entry name" value="NICOTINAMIDE-NUCLEOTIDE ADENYLYLTRANSFERASE"/>
    <property type="match status" value="1"/>
</dbReference>
<dbReference type="Gene3D" id="3.40.50.620">
    <property type="entry name" value="HUPs"/>
    <property type="match status" value="1"/>
</dbReference>
<feature type="region of interest" description="Disordered" evidence="16">
    <location>
        <begin position="350"/>
        <end position="374"/>
    </location>
</feature>
<dbReference type="SUPFAM" id="SSF52374">
    <property type="entry name" value="Nucleotidylyl transferase"/>
    <property type="match status" value="1"/>
</dbReference>
<feature type="compositionally biased region" description="Low complexity" evidence="16">
    <location>
        <begin position="38"/>
        <end position="48"/>
    </location>
</feature>
<organism evidence="18 19">
    <name type="scientific">Exophiala mesophila</name>
    <name type="common">Black yeast-like fungus</name>
    <dbReference type="NCBI Taxonomy" id="212818"/>
    <lineage>
        <taxon>Eukaryota</taxon>
        <taxon>Fungi</taxon>
        <taxon>Dikarya</taxon>
        <taxon>Ascomycota</taxon>
        <taxon>Pezizomycotina</taxon>
        <taxon>Eurotiomycetes</taxon>
        <taxon>Chaetothyriomycetidae</taxon>
        <taxon>Chaetothyriales</taxon>
        <taxon>Herpotrichiellaceae</taxon>
        <taxon>Exophiala</taxon>
    </lineage>
</organism>
<evidence type="ECO:0000259" key="17">
    <source>
        <dbReference type="Pfam" id="PF01467"/>
    </source>
</evidence>
<dbReference type="HOGENOM" id="CLU_033366_0_1_1"/>
<evidence type="ECO:0000256" key="12">
    <source>
        <dbReference type="ARBA" id="ARBA00023242"/>
    </source>
</evidence>
<dbReference type="GO" id="GO:0004515">
    <property type="term" value="F:nicotinate-nucleotide adenylyltransferase activity"/>
    <property type="evidence" value="ECO:0007669"/>
    <property type="project" value="UniProtKB-EC"/>
</dbReference>
<evidence type="ECO:0000256" key="3">
    <source>
        <dbReference type="ARBA" id="ARBA00005019"/>
    </source>
</evidence>
<dbReference type="NCBIfam" id="TIGR00482">
    <property type="entry name" value="nicotinate (nicotinamide) nucleotide adenylyltransferase"/>
    <property type="match status" value="1"/>
</dbReference>
<evidence type="ECO:0000256" key="13">
    <source>
        <dbReference type="ARBA" id="ARBA00048721"/>
    </source>
</evidence>
<evidence type="ECO:0000256" key="11">
    <source>
        <dbReference type="ARBA" id="ARBA00023027"/>
    </source>
</evidence>
<evidence type="ECO:0000256" key="4">
    <source>
        <dbReference type="ARBA" id="ARBA00007064"/>
    </source>
</evidence>
<comment type="pathway">
    <text evidence="2 15">Cofactor biosynthesis; NAD(+) biosynthesis; NAD(+) from nicotinamide D-ribonucleotide: step 1/1.</text>
</comment>
<dbReference type="OrthoDB" id="422187at2759"/>
<comment type="catalytic activity">
    <reaction evidence="14 15">
        <text>beta-nicotinamide D-ribonucleotide + ATP + H(+) = diphosphate + NAD(+)</text>
        <dbReference type="Rhea" id="RHEA:21360"/>
        <dbReference type="ChEBI" id="CHEBI:14649"/>
        <dbReference type="ChEBI" id="CHEBI:15378"/>
        <dbReference type="ChEBI" id="CHEBI:30616"/>
        <dbReference type="ChEBI" id="CHEBI:33019"/>
        <dbReference type="ChEBI" id="CHEBI:57540"/>
        <dbReference type="EC" id="2.7.7.1"/>
    </reaction>
</comment>
<keyword evidence="11 15" id="KW-0520">NAD</keyword>
<dbReference type="STRING" id="212818.A0A0D1XVB1"/>
<comment type="subcellular location">
    <subcellularLocation>
        <location evidence="1">Nucleus</location>
    </subcellularLocation>
</comment>
<name>A0A0D1XVB1_EXOME</name>
<dbReference type="OMA" id="HFDYELN"/>
<evidence type="ECO:0000256" key="6">
    <source>
        <dbReference type="ARBA" id="ARBA00022642"/>
    </source>
</evidence>
<feature type="domain" description="Cytidyltransferase-like" evidence="17">
    <location>
        <begin position="132"/>
        <end position="319"/>
    </location>
</feature>
<evidence type="ECO:0000256" key="16">
    <source>
        <dbReference type="SAM" id="MobiDB-lite"/>
    </source>
</evidence>
<feature type="region of interest" description="Disordered" evidence="16">
    <location>
        <begin position="29"/>
        <end position="48"/>
    </location>
</feature>
<keyword evidence="6 15" id="KW-0662">Pyridine nucleotide biosynthesis</keyword>
<protein>
    <recommendedName>
        <fullName evidence="15">Nicotinamide-nucleotide adenylyltransferase</fullName>
        <ecNumber evidence="15">2.7.7.1</ecNumber>
        <ecNumber evidence="15">2.7.7.18</ecNumber>
    </recommendedName>
</protein>
<proteinExistence type="inferred from homology"/>
<evidence type="ECO:0000256" key="15">
    <source>
        <dbReference type="RuleBase" id="RU362021"/>
    </source>
</evidence>
<keyword evidence="8 15" id="KW-0548">Nucleotidyltransferase</keyword>
<evidence type="ECO:0000256" key="8">
    <source>
        <dbReference type="ARBA" id="ARBA00022695"/>
    </source>
</evidence>
<evidence type="ECO:0000256" key="9">
    <source>
        <dbReference type="ARBA" id="ARBA00022741"/>
    </source>
</evidence>
<dbReference type="EC" id="2.7.7.18" evidence="15"/>
<comment type="similarity">
    <text evidence="4 15">Belongs to the eukaryotic NMN adenylyltransferase family.</text>
</comment>
<dbReference type="GeneID" id="27324519"/>
<keyword evidence="9 15" id="KW-0547">Nucleotide-binding</keyword>
<dbReference type="InterPro" id="IPR005248">
    <property type="entry name" value="NadD/NMNAT"/>
</dbReference>
<dbReference type="InterPro" id="IPR051182">
    <property type="entry name" value="Euk_NMN_adenylyltrnsfrase"/>
</dbReference>
<keyword evidence="12" id="KW-0539">Nucleus</keyword>
<evidence type="ECO:0000313" key="19">
    <source>
        <dbReference type="Proteomes" id="UP000054302"/>
    </source>
</evidence>
<keyword evidence="7 15" id="KW-0808">Transferase</keyword>
<evidence type="ECO:0000256" key="5">
    <source>
        <dbReference type="ARBA" id="ARBA00022553"/>
    </source>
</evidence>
<dbReference type="AlphaFoldDB" id="A0A0D1XVB1"/>
<evidence type="ECO:0000313" key="18">
    <source>
        <dbReference type="EMBL" id="KIV92216.1"/>
    </source>
</evidence>
<dbReference type="CDD" id="cd09286">
    <property type="entry name" value="NMNAT_Eukarya"/>
    <property type="match status" value="1"/>
</dbReference>
<dbReference type="RefSeq" id="XP_016223790.1">
    <property type="nucleotide sequence ID" value="XM_016371497.1"/>
</dbReference>
<feature type="compositionally biased region" description="Basic and acidic residues" evidence="16">
    <location>
        <begin position="361"/>
        <end position="374"/>
    </location>
</feature>
<reference evidence="18 19" key="1">
    <citation type="submission" date="2015-01" db="EMBL/GenBank/DDBJ databases">
        <title>The Genome Sequence of Exophiala mesophila CBS40295.</title>
        <authorList>
            <consortium name="The Broad Institute Genomics Platform"/>
            <person name="Cuomo C."/>
            <person name="de Hoog S."/>
            <person name="Gorbushina A."/>
            <person name="Stielow B."/>
            <person name="Teixiera M."/>
            <person name="Abouelleil A."/>
            <person name="Chapman S.B."/>
            <person name="Priest M."/>
            <person name="Young S.K."/>
            <person name="Wortman J."/>
            <person name="Nusbaum C."/>
            <person name="Birren B."/>
        </authorList>
    </citation>
    <scope>NUCLEOTIDE SEQUENCE [LARGE SCALE GENOMIC DNA]</scope>
    <source>
        <strain evidence="18 19">CBS 40295</strain>
    </source>
</reference>
<accession>A0A0D1XVB1</accession>
<dbReference type="FunFam" id="3.40.50.620:FF:000074">
    <property type="entry name" value="Nicotinamide-nucleotide adenylyltransferase"/>
    <property type="match status" value="1"/>
</dbReference>
<evidence type="ECO:0000256" key="1">
    <source>
        <dbReference type="ARBA" id="ARBA00004123"/>
    </source>
</evidence>
<dbReference type="InterPro" id="IPR004821">
    <property type="entry name" value="Cyt_trans-like"/>
</dbReference>
<dbReference type="GO" id="GO:0005634">
    <property type="term" value="C:nucleus"/>
    <property type="evidence" value="ECO:0007669"/>
    <property type="project" value="UniProtKB-SubCell"/>
</dbReference>
<evidence type="ECO:0000256" key="14">
    <source>
        <dbReference type="ARBA" id="ARBA00049001"/>
    </source>
</evidence>
<dbReference type="UniPathway" id="UPA00253">
    <property type="reaction ID" value="UER00332"/>
</dbReference>
<dbReference type="InterPro" id="IPR045094">
    <property type="entry name" value="NMNAT_euk"/>
</dbReference>
<dbReference type="GO" id="GO:0005524">
    <property type="term" value="F:ATP binding"/>
    <property type="evidence" value="ECO:0007669"/>
    <property type="project" value="UniProtKB-KW"/>
</dbReference>
<keyword evidence="10 15" id="KW-0067">ATP-binding</keyword>
<dbReference type="PANTHER" id="PTHR12039">
    <property type="entry name" value="NICOTINAMIDE MONONUCLEOTIDE ADENYLYLTRANSFERASE"/>
    <property type="match status" value="1"/>
</dbReference>
<evidence type="ECO:0000256" key="7">
    <source>
        <dbReference type="ARBA" id="ARBA00022679"/>
    </source>
</evidence>
<dbReference type="Pfam" id="PF01467">
    <property type="entry name" value="CTP_transf_like"/>
    <property type="match status" value="1"/>
</dbReference>
<dbReference type="VEuPathDB" id="FungiDB:PV10_06674"/>
<dbReference type="EMBL" id="KN847523">
    <property type="protein sequence ID" value="KIV92216.1"/>
    <property type="molecule type" value="Genomic_DNA"/>
</dbReference>
<dbReference type="EC" id="2.7.7.1" evidence="15"/>
<gene>
    <name evidence="18" type="ORF">PV10_06674</name>
</gene>
<dbReference type="InterPro" id="IPR014729">
    <property type="entry name" value="Rossmann-like_a/b/a_fold"/>
</dbReference>
<keyword evidence="5" id="KW-0597">Phosphoprotein</keyword>
<dbReference type="Proteomes" id="UP000054302">
    <property type="component" value="Unassembled WGS sequence"/>
</dbReference>